<evidence type="ECO:0000313" key="1">
    <source>
        <dbReference type="EMBL" id="CAE0268530.1"/>
    </source>
</evidence>
<name>A0A7S3LWM1_9EUKA</name>
<accession>A0A7S3LWM1</accession>
<dbReference type="EMBL" id="HBIB01046994">
    <property type="protein sequence ID" value="CAE0268530.1"/>
    <property type="molecule type" value="Transcribed_RNA"/>
</dbReference>
<sequence>MPLICDECSMPSSTHSHIHTAVWHKSSWKTRAVSSAISRVETEVCSWGTNLKQAGAQSARLASFHFNPAPESRLDAFNDLPFEVVDVVLSHLFGRLVEDALESVFLSRDFLYYSSQHISAVAEPLFHALLPEARLWLSVLPRRWRLHLYDRVSERLSFLLKTSHMSMLPASLSTSDASVLARNTFKLNMVPLWLSHGRVKAGHVSGGPGSGGVDDSLVETAMLLCLSDARRAEPRDFLLLAKGLMGDPDEDPPAFSQTLIEFAIDAFFARFSGSDAHDGGTSTQAMPAQFAQSGYVKLTQLLEDTLDGRVVNAQNLMLPCLVGIYLGQQARATGEELKRSRRSELHRGGDGAHAEERTAVDLSGVSAAIRHSGIKEMAAYFRTHTGSKVHYALLCGIVTGFCPPTWYEHLPSNAIDGVDQSVFRSLLGECGISQLVCAEVRYSHWLYSVQQEGQWMGRVTRDLDERMDSLVGGELRLRSLPRQGSIGWLKAVSLDSSAMGGDEDVYGKKGKLEVRRFLLSLRLLMEACDDPDEVSSILLYQVLGVKEDDQVEGDESSSACEGSSSLFGRVGDLTDEERNILFIALSDVLPLIVYRASLHEDDGKRHRLALTLLRVFQCACFTAADVTLFVLTSLAGSKGSVSLSALVKVMVEGSEIYRDEDDEEGEHSSECFLSLPPSSQLEVAKSLMYIRSKTSQRSARYGSISRW</sequence>
<reference evidence="1" key="1">
    <citation type="submission" date="2021-01" db="EMBL/GenBank/DDBJ databases">
        <authorList>
            <person name="Corre E."/>
            <person name="Pelletier E."/>
            <person name="Niang G."/>
            <person name="Scheremetjew M."/>
            <person name="Finn R."/>
            <person name="Kale V."/>
            <person name="Holt S."/>
            <person name="Cochrane G."/>
            <person name="Meng A."/>
            <person name="Brown T."/>
            <person name="Cohen L."/>
        </authorList>
    </citation>
    <scope>NUCLEOTIDE SEQUENCE</scope>
    <source>
        <strain evidence="1">NIES-2562</strain>
    </source>
</reference>
<protein>
    <submittedName>
        <fullName evidence="1">Uncharacterized protein</fullName>
    </submittedName>
</protein>
<gene>
    <name evidence="1" type="ORF">PBIL07802_LOCUS30880</name>
</gene>
<proteinExistence type="predicted"/>
<organism evidence="1">
    <name type="scientific">Palpitomonas bilix</name>
    <dbReference type="NCBI Taxonomy" id="652834"/>
    <lineage>
        <taxon>Eukaryota</taxon>
        <taxon>Eukaryota incertae sedis</taxon>
    </lineage>
</organism>
<dbReference type="AlphaFoldDB" id="A0A7S3LWM1"/>